<dbReference type="PROSITE" id="PS50043">
    <property type="entry name" value="HTH_LUXR_2"/>
    <property type="match status" value="1"/>
</dbReference>
<feature type="domain" description="HTH luxR-type" evidence="3">
    <location>
        <begin position="902"/>
        <end position="969"/>
    </location>
</feature>
<dbReference type="PANTHER" id="PTHR16305">
    <property type="entry name" value="TESTICULAR SOLUBLE ADENYLYL CYCLASE"/>
    <property type="match status" value="1"/>
</dbReference>
<dbReference type="InterPro" id="IPR036388">
    <property type="entry name" value="WH-like_DNA-bd_sf"/>
</dbReference>
<organism evidence="4 5">
    <name type="scientific">Nonomuraea salmonea</name>
    <dbReference type="NCBI Taxonomy" id="46181"/>
    <lineage>
        <taxon>Bacteria</taxon>
        <taxon>Bacillati</taxon>
        <taxon>Actinomycetota</taxon>
        <taxon>Actinomycetes</taxon>
        <taxon>Streptosporangiales</taxon>
        <taxon>Streptosporangiaceae</taxon>
        <taxon>Nonomuraea</taxon>
    </lineage>
</organism>
<dbReference type="SUPFAM" id="SSF46894">
    <property type="entry name" value="C-terminal effector domain of the bipartite response regulators"/>
    <property type="match status" value="1"/>
</dbReference>
<name>A0ABV5NTK5_9ACTN</name>
<dbReference type="Proteomes" id="UP001589568">
    <property type="component" value="Unassembled WGS sequence"/>
</dbReference>
<comment type="caution">
    <text evidence="4">The sequence shown here is derived from an EMBL/GenBank/DDBJ whole genome shotgun (WGS) entry which is preliminary data.</text>
</comment>
<dbReference type="PROSITE" id="PS00622">
    <property type="entry name" value="HTH_LUXR_1"/>
    <property type="match status" value="1"/>
</dbReference>
<dbReference type="Pfam" id="PF00196">
    <property type="entry name" value="GerE"/>
    <property type="match status" value="1"/>
</dbReference>
<dbReference type="Gene3D" id="1.25.40.10">
    <property type="entry name" value="Tetratricopeptide repeat domain"/>
    <property type="match status" value="1"/>
</dbReference>
<dbReference type="Gene3D" id="1.10.10.10">
    <property type="entry name" value="Winged helix-like DNA-binding domain superfamily/Winged helix DNA-binding domain"/>
    <property type="match status" value="1"/>
</dbReference>
<dbReference type="RefSeq" id="WP_379484203.1">
    <property type="nucleotide sequence ID" value="NZ_JBHMCF010000035.1"/>
</dbReference>
<dbReference type="InterPro" id="IPR041664">
    <property type="entry name" value="AAA_16"/>
</dbReference>
<evidence type="ECO:0000256" key="2">
    <source>
        <dbReference type="ARBA" id="ARBA00022840"/>
    </source>
</evidence>
<dbReference type="Pfam" id="PF13191">
    <property type="entry name" value="AAA_16"/>
    <property type="match status" value="1"/>
</dbReference>
<dbReference type="InterPro" id="IPR027417">
    <property type="entry name" value="P-loop_NTPase"/>
</dbReference>
<dbReference type="SMART" id="SM00421">
    <property type="entry name" value="HTH_LUXR"/>
    <property type="match status" value="1"/>
</dbReference>
<reference evidence="4 5" key="1">
    <citation type="submission" date="2024-09" db="EMBL/GenBank/DDBJ databases">
        <authorList>
            <person name="Sun Q."/>
            <person name="Mori K."/>
        </authorList>
    </citation>
    <scope>NUCLEOTIDE SEQUENCE [LARGE SCALE GENOMIC DNA]</scope>
    <source>
        <strain evidence="4 5">JCM 3324</strain>
    </source>
</reference>
<evidence type="ECO:0000259" key="3">
    <source>
        <dbReference type="PROSITE" id="PS50043"/>
    </source>
</evidence>
<sequence>MTAFVGRHAALESVGKAARDARAGEPRAVVVSGLPGMGKTRLLERLEADLGRSGFRVLRGACVELGVEGLPLAPITAVLRQLVDDPGPRELQALLPGVDGLLRLLPELNPGERPPESQARLFDLFAALLRRLGGARPTALLIDDLQWADRSTRDLLEVLVRPARPASTLLVVTSRTDLDRRHPVRPFLARWARLDQVRHARLEPLSRAEIAELVAAANPAFADQVLADQVYRRSGGNPLYAVELAEAGARTVTWTGAEAGAGAGAGAGAETLPESLRDLLLARVRGLPPQVRQLVEVAAAGGRSVPHGLLAAASGLDAGALLEALRAATEARVLTADGDGYAFQHGLVLEAVVDELLPAERVGLHRAYAEALRADPGLVPPDRHAAELAFHWNGAGAPAEALAASLRAAEVAERLSAHAEQAQLLERALELWHRVPEAERPAAGRLALFETAATAAVWAGEPLQALDLIDRALAEADRVREPARVALLLAQRGMVMHDLNRDGAVTSVDEAHALLPQLSGLDRARVRNLTAVVLTLRGAAGQGQDAAAEAARLAAAHGDAALEGNARTTLGWALNVAGDHDEALRVLAQGRELARGQDDLVGVARACLNIAESRNAVGRHTAACEAAREGMAAARQAGLERTLGALLASSLATALAATGRWDEAEAVARSALERDPQGAPGVGLHLLLASTALSRGQWSTARAESAAAGALLGGPPEAPYAQAVAVAATLAVRDDRPDHACELLAGALAAAGTPAAWPLLLTAANIAALLRPVATPSWQSRLTGELRAARTRLPADTPLHAQYAAHVTAELVQAPPSKAAAVEQWAEVAAGWERLGRPFETACAGLRAGERLLAAGDREGAAARLRATAEVAERLGAAPLLEEVRVLARNAHLPLGPDDAATDGALERLGLTDRETEVLRLVAAGRTNRQIGEQLFISAKTVSVHVSSILIKLGVAGRGEAAATAHRLRLFDGA</sequence>
<keyword evidence="1" id="KW-0547">Nucleotide-binding</keyword>
<proteinExistence type="predicted"/>
<dbReference type="InterPro" id="IPR016032">
    <property type="entry name" value="Sig_transdc_resp-reg_C-effctor"/>
</dbReference>
<accession>A0ABV5NTK5</accession>
<dbReference type="PRINTS" id="PR00038">
    <property type="entry name" value="HTHLUXR"/>
</dbReference>
<keyword evidence="5" id="KW-1185">Reference proteome</keyword>
<dbReference type="InterPro" id="IPR000792">
    <property type="entry name" value="Tscrpt_reg_LuxR_C"/>
</dbReference>
<dbReference type="CDD" id="cd06170">
    <property type="entry name" value="LuxR_C_like"/>
    <property type="match status" value="1"/>
</dbReference>
<keyword evidence="2" id="KW-0067">ATP-binding</keyword>
<evidence type="ECO:0000256" key="1">
    <source>
        <dbReference type="ARBA" id="ARBA00022741"/>
    </source>
</evidence>
<protein>
    <submittedName>
        <fullName evidence="4">AAA family ATPase</fullName>
    </submittedName>
</protein>
<evidence type="ECO:0000313" key="5">
    <source>
        <dbReference type="Proteomes" id="UP001589568"/>
    </source>
</evidence>
<dbReference type="PANTHER" id="PTHR16305:SF35">
    <property type="entry name" value="TRANSCRIPTIONAL ACTIVATOR DOMAIN"/>
    <property type="match status" value="1"/>
</dbReference>
<dbReference type="InterPro" id="IPR011990">
    <property type="entry name" value="TPR-like_helical_dom_sf"/>
</dbReference>
<evidence type="ECO:0000313" key="4">
    <source>
        <dbReference type="EMBL" id="MFB9473658.1"/>
    </source>
</evidence>
<dbReference type="SUPFAM" id="SSF48452">
    <property type="entry name" value="TPR-like"/>
    <property type="match status" value="1"/>
</dbReference>
<dbReference type="SUPFAM" id="SSF52540">
    <property type="entry name" value="P-loop containing nucleoside triphosphate hydrolases"/>
    <property type="match status" value="1"/>
</dbReference>
<dbReference type="EMBL" id="JBHMCF010000035">
    <property type="protein sequence ID" value="MFB9473658.1"/>
    <property type="molecule type" value="Genomic_DNA"/>
</dbReference>
<gene>
    <name evidence="4" type="ORF">ACFFR3_29540</name>
</gene>
<dbReference type="Gene3D" id="3.40.50.300">
    <property type="entry name" value="P-loop containing nucleotide triphosphate hydrolases"/>
    <property type="match status" value="1"/>
</dbReference>